<dbReference type="STRING" id="756272.Plabr_0376"/>
<reference evidence="2" key="1">
    <citation type="submission" date="2011-02" db="EMBL/GenBank/DDBJ databases">
        <title>The complete genome of Planctomyces brasiliensis DSM 5305.</title>
        <authorList>
            <person name="Lucas S."/>
            <person name="Copeland A."/>
            <person name="Lapidus A."/>
            <person name="Bruce D."/>
            <person name="Goodwin L."/>
            <person name="Pitluck S."/>
            <person name="Kyrpides N."/>
            <person name="Mavromatis K."/>
            <person name="Pagani I."/>
            <person name="Ivanova N."/>
            <person name="Ovchinnikova G."/>
            <person name="Lu M."/>
            <person name="Detter J.C."/>
            <person name="Han C."/>
            <person name="Land M."/>
            <person name="Hauser L."/>
            <person name="Markowitz V."/>
            <person name="Cheng J.-F."/>
            <person name="Hugenholtz P."/>
            <person name="Woyke T."/>
            <person name="Wu D."/>
            <person name="Tindall B."/>
            <person name="Pomrenke H.G."/>
            <person name="Brambilla E."/>
            <person name="Klenk H.-P."/>
            <person name="Eisen J.A."/>
        </authorList>
    </citation>
    <scope>NUCLEOTIDE SEQUENCE [LARGE SCALE GENOMIC DNA]</scope>
    <source>
        <strain evidence="2">ATCC 49424 / DSM 5305 / JCM 21570 / NBRC 103401 / IFAM 1448</strain>
    </source>
</reference>
<organism evidence="1 2">
    <name type="scientific">Rubinisphaera brasiliensis (strain ATCC 49424 / DSM 5305 / JCM 21570 / IAM 15109 / NBRC 103401 / IFAM 1448)</name>
    <name type="common">Planctomyces brasiliensis</name>
    <dbReference type="NCBI Taxonomy" id="756272"/>
    <lineage>
        <taxon>Bacteria</taxon>
        <taxon>Pseudomonadati</taxon>
        <taxon>Planctomycetota</taxon>
        <taxon>Planctomycetia</taxon>
        <taxon>Planctomycetales</taxon>
        <taxon>Planctomycetaceae</taxon>
        <taxon>Rubinisphaera</taxon>
    </lineage>
</organism>
<sequence length="97" mass="11772">MAGRRKHGVCPLCGRECRLTFHHLIPRKLHRRPFFRKYFDRDSLNIGVSICRLCHNGIHDRYDEKTLGERFASLEELQADEELQRHFRWVARQRIRD</sequence>
<dbReference type="EMBL" id="CP002546">
    <property type="protein sequence ID" value="ADY58003.1"/>
    <property type="molecule type" value="Genomic_DNA"/>
</dbReference>
<proteinExistence type="predicted"/>
<keyword evidence="2" id="KW-1185">Reference proteome</keyword>
<name>F0SRE2_RUBBR</name>
<protein>
    <recommendedName>
        <fullName evidence="3">HNH domain-containing protein</fullName>
    </recommendedName>
</protein>
<gene>
    <name evidence="1" type="ordered locus">Plabr_0376</name>
</gene>
<dbReference type="PANTHER" id="PTHR37827:SF1">
    <property type="entry name" value="HNH DOMAIN-CONTAINING PROTEIN"/>
    <property type="match status" value="1"/>
</dbReference>
<dbReference type="AlphaFoldDB" id="F0SRE2"/>
<dbReference type="RefSeq" id="WP_013626747.1">
    <property type="nucleotide sequence ID" value="NC_015174.1"/>
</dbReference>
<dbReference type="Proteomes" id="UP000006860">
    <property type="component" value="Chromosome"/>
</dbReference>
<dbReference type="Gene3D" id="1.10.30.50">
    <property type="match status" value="1"/>
</dbReference>
<dbReference type="OrthoDB" id="9802640at2"/>
<evidence type="ECO:0008006" key="3">
    <source>
        <dbReference type="Google" id="ProtNLM"/>
    </source>
</evidence>
<dbReference type="PANTHER" id="PTHR37827">
    <property type="entry name" value="TUDOR DOMAIN-CONTAINING PROTEIN"/>
    <property type="match status" value="1"/>
</dbReference>
<accession>F0SRE2</accession>
<evidence type="ECO:0000313" key="1">
    <source>
        <dbReference type="EMBL" id="ADY58003.1"/>
    </source>
</evidence>
<dbReference type="HOGENOM" id="CLU_149308_1_1_0"/>
<dbReference type="KEGG" id="pbs:Plabr_0376"/>
<evidence type="ECO:0000313" key="2">
    <source>
        <dbReference type="Proteomes" id="UP000006860"/>
    </source>
</evidence>
<dbReference type="eggNOG" id="COG1403">
    <property type="taxonomic scope" value="Bacteria"/>
</dbReference>